<keyword evidence="2" id="KW-1185">Reference proteome</keyword>
<evidence type="ECO:0000313" key="1">
    <source>
        <dbReference type="EMBL" id="CAL1377103.1"/>
    </source>
</evidence>
<sequence>MPPLFVLFSYDERYSGWIFHAYQGFAALLEKAISDKRLTGIKVAPRAPRISHLFFADDSYLFLRGTL</sequence>
<proteinExistence type="predicted"/>
<gene>
    <name evidence="1" type="ORF">LTRI10_LOCUS18776</name>
</gene>
<accession>A0AAV2DU50</accession>
<dbReference type="AlphaFoldDB" id="A0AAV2DU50"/>
<reference evidence="1 2" key="1">
    <citation type="submission" date="2024-04" db="EMBL/GenBank/DDBJ databases">
        <authorList>
            <person name="Fracassetti M."/>
        </authorList>
    </citation>
    <scope>NUCLEOTIDE SEQUENCE [LARGE SCALE GENOMIC DNA]</scope>
</reference>
<evidence type="ECO:0000313" key="2">
    <source>
        <dbReference type="Proteomes" id="UP001497516"/>
    </source>
</evidence>
<organism evidence="1 2">
    <name type="scientific">Linum trigynum</name>
    <dbReference type="NCBI Taxonomy" id="586398"/>
    <lineage>
        <taxon>Eukaryota</taxon>
        <taxon>Viridiplantae</taxon>
        <taxon>Streptophyta</taxon>
        <taxon>Embryophyta</taxon>
        <taxon>Tracheophyta</taxon>
        <taxon>Spermatophyta</taxon>
        <taxon>Magnoliopsida</taxon>
        <taxon>eudicotyledons</taxon>
        <taxon>Gunneridae</taxon>
        <taxon>Pentapetalae</taxon>
        <taxon>rosids</taxon>
        <taxon>fabids</taxon>
        <taxon>Malpighiales</taxon>
        <taxon>Linaceae</taxon>
        <taxon>Linum</taxon>
    </lineage>
</organism>
<name>A0AAV2DU50_9ROSI</name>
<dbReference type="EMBL" id="OZ034816">
    <property type="protein sequence ID" value="CAL1377103.1"/>
    <property type="molecule type" value="Genomic_DNA"/>
</dbReference>
<dbReference type="Proteomes" id="UP001497516">
    <property type="component" value="Chromosome 3"/>
</dbReference>
<protein>
    <submittedName>
        <fullName evidence="1">Uncharacterized protein</fullName>
    </submittedName>
</protein>